<dbReference type="EMBL" id="MU128969">
    <property type="protein sequence ID" value="KAF9513663.1"/>
    <property type="molecule type" value="Genomic_DNA"/>
</dbReference>
<keyword evidence="2" id="KW-0472">Membrane</keyword>
<name>A0A9P6AX73_9AGAM</name>
<dbReference type="OrthoDB" id="2552042at2759"/>
<evidence type="ECO:0000313" key="3">
    <source>
        <dbReference type="EMBL" id="KAF9513663.1"/>
    </source>
</evidence>
<dbReference type="Proteomes" id="UP000886523">
    <property type="component" value="Unassembled WGS sequence"/>
</dbReference>
<feature type="compositionally biased region" description="Basic and acidic residues" evidence="1">
    <location>
        <begin position="241"/>
        <end position="250"/>
    </location>
</feature>
<feature type="transmembrane region" description="Helical" evidence="2">
    <location>
        <begin position="138"/>
        <end position="163"/>
    </location>
</feature>
<gene>
    <name evidence="3" type="ORF">BS47DRAFT_1317328</name>
</gene>
<reference evidence="3" key="1">
    <citation type="journal article" date="2020" name="Nat. Commun.">
        <title>Large-scale genome sequencing of mycorrhizal fungi provides insights into the early evolution of symbiotic traits.</title>
        <authorList>
            <person name="Miyauchi S."/>
            <person name="Kiss E."/>
            <person name="Kuo A."/>
            <person name="Drula E."/>
            <person name="Kohler A."/>
            <person name="Sanchez-Garcia M."/>
            <person name="Morin E."/>
            <person name="Andreopoulos B."/>
            <person name="Barry K.W."/>
            <person name="Bonito G."/>
            <person name="Buee M."/>
            <person name="Carver A."/>
            <person name="Chen C."/>
            <person name="Cichocki N."/>
            <person name="Clum A."/>
            <person name="Culley D."/>
            <person name="Crous P.W."/>
            <person name="Fauchery L."/>
            <person name="Girlanda M."/>
            <person name="Hayes R.D."/>
            <person name="Keri Z."/>
            <person name="LaButti K."/>
            <person name="Lipzen A."/>
            <person name="Lombard V."/>
            <person name="Magnuson J."/>
            <person name="Maillard F."/>
            <person name="Murat C."/>
            <person name="Nolan M."/>
            <person name="Ohm R.A."/>
            <person name="Pangilinan J."/>
            <person name="Pereira M.F."/>
            <person name="Perotto S."/>
            <person name="Peter M."/>
            <person name="Pfister S."/>
            <person name="Riley R."/>
            <person name="Sitrit Y."/>
            <person name="Stielow J.B."/>
            <person name="Szollosi G."/>
            <person name="Zifcakova L."/>
            <person name="Stursova M."/>
            <person name="Spatafora J.W."/>
            <person name="Tedersoo L."/>
            <person name="Vaario L.M."/>
            <person name="Yamada A."/>
            <person name="Yan M."/>
            <person name="Wang P."/>
            <person name="Xu J."/>
            <person name="Bruns T."/>
            <person name="Baldrian P."/>
            <person name="Vilgalys R."/>
            <person name="Dunand C."/>
            <person name="Henrissat B."/>
            <person name="Grigoriev I.V."/>
            <person name="Hibbett D."/>
            <person name="Nagy L.G."/>
            <person name="Martin F.M."/>
        </authorList>
    </citation>
    <scope>NUCLEOTIDE SEQUENCE</scope>
    <source>
        <strain evidence="3">UP504</strain>
    </source>
</reference>
<organism evidence="3 4">
    <name type="scientific">Hydnum rufescens UP504</name>
    <dbReference type="NCBI Taxonomy" id="1448309"/>
    <lineage>
        <taxon>Eukaryota</taxon>
        <taxon>Fungi</taxon>
        <taxon>Dikarya</taxon>
        <taxon>Basidiomycota</taxon>
        <taxon>Agaricomycotina</taxon>
        <taxon>Agaricomycetes</taxon>
        <taxon>Cantharellales</taxon>
        <taxon>Hydnaceae</taxon>
        <taxon>Hydnum</taxon>
    </lineage>
</organism>
<feature type="transmembrane region" description="Helical" evidence="2">
    <location>
        <begin position="50"/>
        <end position="71"/>
    </location>
</feature>
<evidence type="ECO:0008006" key="5">
    <source>
        <dbReference type="Google" id="ProtNLM"/>
    </source>
</evidence>
<evidence type="ECO:0000313" key="4">
    <source>
        <dbReference type="Proteomes" id="UP000886523"/>
    </source>
</evidence>
<keyword evidence="2" id="KW-0812">Transmembrane</keyword>
<comment type="caution">
    <text evidence="3">The sequence shown here is derived from an EMBL/GenBank/DDBJ whole genome shotgun (WGS) entry which is preliminary data.</text>
</comment>
<feature type="compositionally biased region" description="Polar residues" evidence="1">
    <location>
        <begin position="229"/>
        <end position="239"/>
    </location>
</feature>
<feature type="transmembrane region" description="Helical" evidence="2">
    <location>
        <begin position="83"/>
        <end position="105"/>
    </location>
</feature>
<dbReference type="AlphaFoldDB" id="A0A9P6AX73"/>
<proteinExistence type="predicted"/>
<feature type="region of interest" description="Disordered" evidence="1">
    <location>
        <begin position="229"/>
        <end position="299"/>
    </location>
</feature>
<feature type="transmembrane region" description="Helical" evidence="2">
    <location>
        <begin position="12"/>
        <end position="38"/>
    </location>
</feature>
<keyword evidence="4" id="KW-1185">Reference proteome</keyword>
<feature type="compositionally biased region" description="Basic and acidic residues" evidence="1">
    <location>
        <begin position="261"/>
        <end position="274"/>
    </location>
</feature>
<protein>
    <recommendedName>
        <fullName evidence="5">Transmembrane protein</fullName>
    </recommendedName>
</protein>
<accession>A0A9P6AX73</accession>
<evidence type="ECO:0000256" key="2">
    <source>
        <dbReference type="SAM" id="Phobius"/>
    </source>
</evidence>
<evidence type="ECO:0000256" key="1">
    <source>
        <dbReference type="SAM" id="MobiDB-lite"/>
    </source>
</evidence>
<sequence>MGVHEYCCCAIPLLNFGIYVVLLEQLIVSAVAGTLSLVAPSPMGTALPSFAHWLFAIACYVVTGVQLVGFIGVSRENLKFYRLYQRTNTLAVLVAFGMAAAFIGVSAGRHNTAVANCKSAYFRSTGSSATESQTLCNVFTWVVVGLMGLLWVVLAIFQSYLLLMTQFYGSSQRDDHRKYFSLYEVPGGTGVGDILMSDRPANAWDSRPSPPLDPFGTRDRNAYTHVRQLSNVSDITNQPYEDPHQTHERYSPPLDTSLSDGSHHDGEESGHSHEALTAGRADRLSPPPSGQYHTPGEKY</sequence>
<keyword evidence="2" id="KW-1133">Transmembrane helix</keyword>